<accession>A0A0H3WUQ7</accession>
<keyword evidence="2" id="KW-1185">Reference proteome</keyword>
<reference evidence="1" key="1">
    <citation type="submission" date="2016-06" db="EMBL/GenBank/DDBJ databases">
        <title>Complete Genome Sequence of Pandoraea faecigallinarum DSM-23572.</title>
        <authorList>
            <person name="Yong D."/>
            <person name="Ee R."/>
            <person name="Lim Y.-L."/>
            <person name="Yin W.-F."/>
            <person name="Chan K.-G."/>
        </authorList>
    </citation>
    <scope>NUCLEOTIDE SEQUENCE</scope>
    <source>
        <strain evidence="1">DSM 23572</strain>
    </source>
</reference>
<dbReference type="KEGG" id="pfg:AB870_17120"/>
<organism evidence="1 2">
    <name type="scientific">Pandoraea faecigallinarum</name>
    <dbReference type="NCBI Taxonomy" id="656179"/>
    <lineage>
        <taxon>Bacteria</taxon>
        <taxon>Pseudomonadati</taxon>
        <taxon>Pseudomonadota</taxon>
        <taxon>Betaproteobacteria</taxon>
        <taxon>Burkholderiales</taxon>
        <taxon>Burkholderiaceae</taxon>
        <taxon>Pandoraea</taxon>
    </lineage>
</organism>
<dbReference type="EMBL" id="CP011807">
    <property type="protein sequence ID" value="AKM31472.2"/>
    <property type="molecule type" value="Genomic_DNA"/>
</dbReference>
<sequence length="98" mass="10833">MSIANDEKGCANGGEGGFDIPEMLAREGHVVWFYEQRKYLGFEWGEFAKEIKKAPVTDPEHANYFDTFAHAVVSSERLAGPSVILYSRGKGLPPEVKG</sequence>
<dbReference type="RefSeq" id="WP_064674777.1">
    <property type="nucleotide sequence ID" value="NZ_CP011807.3"/>
</dbReference>
<evidence type="ECO:0000313" key="1">
    <source>
        <dbReference type="EMBL" id="AKM31472.2"/>
    </source>
</evidence>
<gene>
    <name evidence="1" type="ORF">AB870_17120</name>
</gene>
<evidence type="ECO:0000313" key="2">
    <source>
        <dbReference type="Proteomes" id="UP000035651"/>
    </source>
</evidence>
<dbReference type="AlphaFoldDB" id="A0A0H3WUQ7"/>
<protein>
    <submittedName>
        <fullName evidence="1">Uncharacterized protein</fullName>
    </submittedName>
</protein>
<dbReference type="OrthoDB" id="8943183at2"/>
<dbReference type="Proteomes" id="UP000035651">
    <property type="component" value="Chromosome"/>
</dbReference>
<name>A0A0H3WUQ7_9BURK</name>
<proteinExistence type="predicted"/>